<dbReference type="Proteomes" id="UP000283680">
    <property type="component" value="Unassembled WGS sequence"/>
</dbReference>
<comment type="similarity">
    <text evidence="1">Belongs to the transferase hexapeptide repeat family.</text>
</comment>
<reference evidence="4 5" key="1">
    <citation type="submission" date="2018-08" db="EMBL/GenBank/DDBJ databases">
        <title>A genome reference for cultivated species of the human gut microbiota.</title>
        <authorList>
            <person name="Zou Y."/>
            <person name="Xue W."/>
            <person name="Luo G."/>
        </authorList>
    </citation>
    <scope>NUCLEOTIDE SEQUENCE [LARGE SCALE GENOMIC DNA]</scope>
    <source>
        <strain evidence="4 5">AF28-11</strain>
    </source>
</reference>
<dbReference type="PANTHER" id="PTHR43300">
    <property type="entry name" value="ACETYLTRANSFERASE"/>
    <property type="match status" value="1"/>
</dbReference>
<comment type="caution">
    <text evidence="4">The sequence shown here is derived from an EMBL/GenBank/DDBJ whole genome shotgun (WGS) entry which is preliminary data.</text>
</comment>
<dbReference type="RefSeq" id="WP_117965269.1">
    <property type="nucleotide sequence ID" value="NZ_JAQENE010000006.1"/>
</dbReference>
<dbReference type="EMBL" id="QRTH01000001">
    <property type="protein sequence ID" value="RGQ55096.1"/>
    <property type="molecule type" value="Genomic_DNA"/>
</dbReference>
<evidence type="ECO:0000256" key="2">
    <source>
        <dbReference type="PIRSR" id="PIRSR620019-1"/>
    </source>
</evidence>
<feature type="domain" description="PglD N-terminal" evidence="3">
    <location>
        <begin position="3"/>
        <end position="78"/>
    </location>
</feature>
<dbReference type="AlphaFoldDB" id="A0A412BJS2"/>
<dbReference type="CDD" id="cd03360">
    <property type="entry name" value="LbH_AT_putative"/>
    <property type="match status" value="1"/>
</dbReference>
<evidence type="ECO:0000256" key="1">
    <source>
        <dbReference type="ARBA" id="ARBA00007274"/>
    </source>
</evidence>
<gene>
    <name evidence="4" type="ORF">DWY92_03995</name>
</gene>
<evidence type="ECO:0000259" key="3">
    <source>
        <dbReference type="Pfam" id="PF17836"/>
    </source>
</evidence>
<dbReference type="Pfam" id="PF17836">
    <property type="entry name" value="PglD_N"/>
    <property type="match status" value="1"/>
</dbReference>
<name>A0A412BJS2_BACUN</name>
<dbReference type="GO" id="GO:0016740">
    <property type="term" value="F:transferase activity"/>
    <property type="evidence" value="ECO:0007669"/>
    <property type="project" value="UniProtKB-KW"/>
</dbReference>
<dbReference type="InterPro" id="IPR020019">
    <property type="entry name" value="AcTrfase_PglD-like"/>
</dbReference>
<evidence type="ECO:0000313" key="4">
    <source>
        <dbReference type="EMBL" id="RGQ55096.1"/>
    </source>
</evidence>
<feature type="active site" description="Proton acceptor" evidence="2">
    <location>
        <position position="142"/>
    </location>
</feature>
<accession>A0A412BJS2</accession>
<feature type="site" description="Increases basicity of active site His" evidence="2">
    <location>
        <position position="143"/>
    </location>
</feature>
<dbReference type="InterPro" id="IPR041561">
    <property type="entry name" value="PglD_N"/>
</dbReference>
<proteinExistence type="inferred from homology"/>
<keyword evidence="4" id="KW-0808">Transferase</keyword>
<organism evidence="4 5">
    <name type="scientific">Bacteroides uniformis</name>
    <dbReference type="NCBI Taxonomy" id="820"/>
    <lineage>
        <taxon>Bacteria</taxon>
        <taxon>Pseudomonadati</taxon>
        <taxon>Bacteroidota</taxon>
        <taxon>Bacteroidia</taxon>
        <taxon>Bacteroidales</taxon>
        <taxon>Bacteroidaceae</taxon>
        <taxon>Bacteroides</taxon>
    </lineage>
</organism>
<protein>
    <submittedName>
        <fullName evidence="4">Serine acetyltransferase</fullName>
    </submittedName>
</protein>
<evidence type="ECO:0000313" key="5">
    <source>
        <dbReference type="Proteomes" id="UP000283680"/>
    </source>
</evidence>
<dbReference type="Gene3D" id="2.160.10.10">
    <property type="entry name" value="Hexapeptide repeat proteins"/>
    <property type="match status" value="1"/>
</dbReference>
<dbReference type="PANTHER" id="PTHR43300:SF7">
    <property type="entry name" value="UDP-N-ACETYLBACILLOSAMINE N-ACETYLTRANSFERASE"/>
    <property type="match status" value="1"/>
</dbReference>
<dbReference type="InterPro" id="IPR011004">
    <property type="entry name" value="Trimer_LpxA-like_sf"/>
</dbReference>
<dbReference type="SUPFAM" id="SSF51161">
    <property type="entry name" value="Trimeric LpxA-like enzymes"/>
    <property type="match status" value="1"/>
</dbReference>
<sequence>MNDIAIYGAGGFGKEIACLIYWINEVKPQWNLIGFFDDGVECETQISHYGKVLGGMDTLNSWNKSLSVVFAIANNKVLCKLSSLIANINILFPNIIAPNIVIKDVETFKIGKGNIIQGGCVVSCDVIIGDFNIFNGAVVLGHDVKIGDYNVLMPSVRISGEVVMGDCNFFGVGSIVLQQLKIKNDTKLAAGSVLMTKPKEGNVYLGVPAKVLKL</sequence>
<dbReference type="Gene3D" id="3.40.50.20">
    <property type="match status" value="1"/>
</dbReference>
<dbReference type="InterPro" id="IPR050179">
    <property type="entry name" value="Trans_hexapeptide_repeat"/>
</dbReference>